<evidence type="ECO:0000313" key="3">
    <source>
        <dbReference type="EMBL" id="KAB7738649.1"/>
    </source>
</evidence>
<dbReference type="PANTHER" id="PTHR43364:SF4">
    <property type="entry name" value="NAD(P)-LINKED OXIDOREDUCTASE SUPERFAMILY PROTEIN"/>
    <property type="match status" value="1"/>
</dbReference>
<dbReference type="PANTHER" id="PTHR43364">
    <property type="entry name" value="NADH-SPECIFIC METHYLGLYOXAL REDUCTASE-RELATED"/>
    <property type="match status" value="1"/>
</dbReference>
<accession>A0A6N6VEI3</accession>
<dbReference type="InterPro" id="IPR050523">
    <property type="entry name" value="AKR_Detox_Biosynth"/>
</dbReference>
<proteinExistence type="predicted"/>
<feature type="domain" description="NADP-dependent oxidoreductase" evidence="2">
    <location>
        <begin position="16"/>
        <end position="308"/>
    </location>
</feature>
<dbReference type="SUPFAM" id="SSF51430">
    <property type="entry name" value="NAD(P)-linked oxidoreductase"/>
    <property type="match status" value="1"/>
</dbReference>
<keyword evidence="4" id="KW-1185">Reference proteome</keyword>
<dbReference type="GO" id="GO:0016491">
    <property type="term" value="F:oxidoreductase activity"/>
    <property type="evidence" value="ECO:0007669"/>
    <property type="project" value="UniProtKB-KW"/>
</dbReference>
<dbReference type="GO" id="GO:0005829">
    <property type="term" value="C:cytosol"/>
    <property type="evidence" value="ECO:0007669"/>
    <property type="project" value="UniProtKB-ARBA"/>
</dbReference>
<dbReference type="Gene3D" id="3.20.20.100">
    <property type="entry name" value="NADP-dependent oxidoreductase domain"/>
    <property type="match status" value="1"/>
</dbReference>
<name>A0A6N6VEI3_9HYPH</name>
<dbReference type="PRINTS" id="PR00069">
    <property type="entry name" value="ALDKETRDTASE"/>
</dbReference>
<reference evidence="3 4" key="1">
    <citation type="submission" date="2019-09" db="EMBL/GenBank/DDBJ databases">
        <title>Parvibaculum sedimenti sp. nov., isolated from sediment.</title>
        <authorList>
            <person name="Wang Y."/>
        </authorList>
    </citation>
    <scope>NUCLEOTIDE SEQUENCE [LARGE SCALE GENOMIC DNA]</scope>
    <source>
        <strain evidence="3 4">HXT-9</strain>
    </source>
</reference>
<dbReference type="Pfam" id="PF00248">
    <property type="entry name" value="Aldo_ket_red"/>
    <property type="match status" value="1"/>
</dbReference>
<dbReference type="Proteomes" id="UP000468901">
    <property type="component" value="Unassembled WGS sequence"/>
</dbReference>
<keyword evidence="1" id="KW-0560">Oxidoreductase</keyword>
<sequence>MRMKTLGKSGLKVSVVGLGCNNFGMKCDQAQTDAVVHRALDLGVTLFDTADIYGNRGGSETMLGNALGARRKDIVLATKFGMAMGDGEYMKGGSRRYIINAVEASLKRLGTDYIDLYQLHFPDPETPIEETLSALDDLVRAGKVRYIGSSNFAGWKIVEAWYAAEKSGFSKFITAQNHYNLLDRKIELEIVPAANAYGASVLPYFPLASGMLTGKYKRNQAGPNDSRLVMWGERAKSILTDDNFDIVEKLEVFASSRDRTILDLAFGWLVSQAHVGSVIAGATKPEQVELNVRAGEWELSAEDLEEVGRISFRL</sequence>
<dbReference type="InterPro" id="IPR036812">
    <property type="entry name" value="NAD(P)_OxRdtase_dom_sf"/>
</dbReference>
<evidence type="ECO:0000259" key="2">
    <source>
        <dbReference type="Pfam" id="PF00248"/>
    </source>
</evidence>
<protein>
    <submittedName>
        <fullName evidence="3">Aldo/keto reductase</fullName>
    </submittedName>
</protein>
<dbReference type="RefSeq" id="WP_152217415.1">
    <property type="nucleotide sequence ID" value="NZ_JBAQYD010000272.1"/>
</dbReference>
<evidence type="ECO:0000256" key="1">
    <source>
        <dbReference type="ARBA" id="ARBA00023002"/>
    </source>
</evidence>
<comment type="caution">
    <text evidence="3">The sequence shown here is derived from an EMBL/GenBank/DDBJ whole genome shotgun (WGS) entry which is preliminary data.</text>
</comment>
<organism evidence="3 4">
    <name type="scientific">Parvibaculum sedimenti</name>
    <dbReference type="NCBI Taxonomy" id="2608632"/>
    <lineage>
        <taxon>Bacteria</taxon>
        <taxon>Pseudomonadati</taxon>
        <taxon>Pseudomonadota</taxon>
        <taxon>Alphaproteobacteria</taxon>
        <taxon>Hyphomicrobiales</taxon>
        <taxon>Parvibaculaceae</taxon>
        <taxon>Parvibaculum</taxon>
    </lineage>
</organism>
<evidence type="ECO:0000313" key="4">
    <source>
        <dbReference type="Proteomes" id="UP000468901"/>
    </source>
</evidence>
<dbReference type="EMBL" id="WESC01000018">
    <property type="protein sequence ID" value="KAB7738649.1"/>
    <property type="molecule type" value="Genomic_DNA"/>
</dbReference>
<dbReference type="FunFam" id="3.20.20.100:FF:000004">
    <property type="entry name" value="Oxidoreductase, aldo/keto reductase"/>
    <property type="match status" value="1"/>
</dbReference>
<dbReference type="InterPro" id="IPR020471">
    <property type="entry name" value="AKR"/>
</dbReference>
<gene>
    <name evidence="3" type="ORF">F2P47_16135</name>
</gene>
<dbReference type="InterPro" id="IPR023210">
    <property type="entry name" value="NADP_OxRdtase_dom"/>
</dbReference>
<dbReference type="AlphaFoldDB" id="A0A6N6VEI3"/>